<keyword evidence="2" id="KW-0378">Hydrolase</keyword>
<feature type="region of interest" description="Disordered" evidence="5">
    <location>
        <begin position="465"/>
        <end position="508"/>
    </location>
</feature>
<gene>
    <name evidence="7" type="ORF">IU449_11875</name>
</gene>
<dbReference type="PANTHER" id="PTHR43788">
    <property type="entry name" value="DNA2/NAM7 HELICASE FAMILY MEMBER"/>
    <property type="match status" value="1"/>
</dbReference>
<dbReference type="Gene3D" id="3.40.50.300">
    <property type="entry name" value="P-loop containing nucleotide triphosphate hydrolases"/>
    <property type="match status" value="2"/>
</dbReference>
<dbReference type="Proteomes" id="UP000707731">
    <property type="component" value="Unassembled WGS sequence"/>
</dbReference>
<evidence type="ECO:0000256" key="1">
    <source>
        <dbReference type="ARBA" id="ARBA00022741"/>
    </source>
</evidence>
<evidence type="ECO:0000313" key="8">
    <source>
        <dbReference type="Proteomes" id="UP000707731"/>
    </source>
</evidence>
<name>A0ABS0D9V7_9NOCA</name>
<keyword evidence="4" id="KW-0067">ATP-binding</keyword>
<reference evidence="7 8" key="1">
    <citation type="submission" date="2020-10" db="EMBL/GenBank/DDBJ databases">
        <title>Identification of Nocardia species via Next-generation sequencing and recognition of intraspecies genetic diversity.</title>
        <authorList>
            <person name="Li P."/>
            <person name="Li P."/>
            <person name="Lu B."/>
        </authorList>
    </citation>
    <scope>NUCLEOTIDE SEQUENCE [LARGE SCALE GENOMIC DNA]</scope>
    <source>
        <strain evidence="7 8">BJ06-0143</strain>
    </source>
</reference>
<dbReference type="Pfam" id="PF13087">
    <property type="entry name" value="AAA_12"/>
    <property type="match status" value="1"/>
</dbReference>
<feature type="compositionally biased region" description="Low complexity" evidence="5">
    <location>
        <begin position="475"/>
        <end position="486"/>
    </location>
</feature>
<keyword evidence="1" id="KW-0547">Nucleotide-binding</keyword>
<organism evidence="7 8">
    <name type="scientific">Nocardia higoensis</name>
    <dbReference type="NCBI Taxonomy" id="228599"/>
    <lineage>
        <taxon>Bacteria</taxon>
        <taxon>Bacillati</taxon>
        <taxon>Actinomycetota</taxon>
        <taxon>Actinomycetes</taxon>
        <taxon>Mycobacteriales</taxon>
        <taxon>Nocardiaceae</taxon>
        <taxon>Nocardia</taxon>
    </lineage>
</organism>
<evidence type="ECO:0000256" key="4">
    <source>
        <dbReference type="ARBA" id="ARBA00022840"/>
    </source>
</evidence>
<comment type="caution">
    <text evidence="7">The sequence shown here is derived from an EMBL/GenBank/DDBJ whole genome shotgun (WGS) entry which is preliminary data.</text>
</comment>
<dbReference type="InterPro" id="IPR050534">
    <property type="entry name" value="Coronavir_polyprotein_1ab"/>
</dbReference>
<keyword evidence="8" id="KW-1185">Reference proteome</keyword>
<keyword evidence="3" id="KW-0347">Helicase</keyword>
<evidence type="ECO:0000259" key="6">
    <source>
        <dbReference type="Pfam" id="PF13087"/>
    </source>
</evidence>
<evidence type="ECO:0000256" key="2">
    <source>
        <dbReference type="ARBA" id="ARBA00022801"/>
    </source>
</evidence>
<dbReference type="InterPro" id="IPR041679">
    <property type="entry name" value="DNA2/NAM7-like_C"/>
</dbReference>
<dbReference type="EMBL" id="JADLQN010000001">
    <property type="protein sequence ID" value="MBF6355231.1"/>
    <property type="molecule type" value="Genomic_DNA"/>
</dbReference>
<evidence type="ECO:0000313" key="7">
    <source>
        <dbReference type="EMBL" id="MBF6355231.1"/>
    </source>
</evidence>
<dbReference type="InterPro" id="IPR027417">
    <property type="entry name" value="P-loop_NTPase"/>
</dbReference>
<dbReference type="InterPro" id="IPR047187">
    <property type="entry name" value="SF1_C_Upf1"/>
</dbReference>
<dbReference type="SUPFAM" id="SSF52540">
    <property type="entry name" value="P-loop containing nucleoside triphosphate hydrolases"/>
    <property type="match status" value="1"/>
</dbReference>
<evidence type="ECO:0000256" key="3">
    <source>
        <dbReference type="ARBA" id="ARBA00022806"/>
    </source>
</evidence>
<evidence type="ECO:0000256" key="5">
    <source>
        <dbReference type="SAM" id="MobiDB-lite"/>
    </source>
</evidence>
<proteinExistence type="predicted"/>
<dbReference type="PANTHER" id="PTHR43788:SF8">
    <property type="entry name" value="DNA-BINDING PROTEIN SMUBP-2"/>
    <property type="match status" value="1"/>
</dbReference>
<feature type="domain" description="DNA2/NAM7 helicase-like C-terminal" evidence="6">
    <location>
        <begin position="919"/>
        <end position="1090"/>
    </location>
</feature>
<accession>A0ABS0D9V7</accession>
<protein>
    <recommendedName>
        <fullName evidence="6">DNA2/NAM7 helicase-like C-terminal domain-containing protein</fullName>
    </recommendedName>
</protein>
<sequence length="1116" mass="118109">MFVFGDRVVATAADLVRAARCEFAVLRALDAELGMVDTAPDCTASPDFTTPVGSYAPGGDRLHARMRAVYGSSIAEISAPDRLSAFGADASGADALRAAHTATVDALSGGARVVRNATVLSDRFAARCDYLVRVEHGGHTLHGTAASPATRLDTVLELAACAQILTASGAVGVPPTLVLHCGPVVSEHPLDAAAAVYRAGRERTGEIFEEKLDELLPVQWGDPRYLACGRCAVCLPELTAARDLLLVAGMPGTARARLRDAGVHTVDRLAVTDDEIPGLSVRTVAALRGQADLQLRTEASGVPAHALLDPAALSALPEAHPDDLALTLESAPDGRAGHWRLGNRTGTLLSLPAGPGSVTEVLVHSAAHLGSHPGAHLYHYTGDVRAALLAGGDGPGDEEALDDLLHAGLLVDLYPVVRNAVLIGVASYGLDRLRPLIPGAPSDDVMLVLLSDWLRGLGDAARWRESSTSVAAQTRPGSAARPRGAAVDSDWADADPATEDPSPPPSSVEAALWEYAAGQGDSRHPAAVMAAVAGYRRRERRAWSWAHTDRLTHPVRDWADAPGVLIADRCTVDTKWHRSPDGATMRRFLTLTGRIGSGGGLRPGPTSTAAPAALPPGTRVHTFYDRVGAFGRRTTGTAVVLGCAVDADFDDAVRLEEIQPEDRVPHDDLPIAIAPGVPRWDARAEAAVEATAQRLLMTLPELPTGAFFDILGRRTPRLHGDALPPVHGDHITALTAAVSGLDDSYLVVQGPSGTGKTEVTAQVVAQLVTGRHWRIGIVAHSRRTVENLFEAIVAAGVLPELVAESEAEAVAPEWAVIDPQRFARFLDHAVNGCVIGGLTEDFTDPARVPAGSLDLLVVADAGRFPLAEVAEVAGGARSLLLVGDPQPALARAAHPAPVAASVLGWLLDGRDTVPAGRGYFLDRTRRMHPRVCEPLSRLYYDGRLISDETVTTARRLDGTAPGIETVTVSHHGDSTESVAEAREVVRQVRALLGRPWTEGGQTRRLHPHDLFVIAPYEAQVGRIRTLLARAKIEDVLVGTVDRFRGRESAVVLISMTTSSPQDAPDGMAALFSPGLIRAAVSRAMWKAIVIRSPLLTTYLPETPEELVEPGRFLRLG</sequence>
<dbReference type="CDD" id="cd18808">
    <property type="entry name" value="SF1_C_Upf1"/>
    <property type="match status" value="1"/>
</dbReference>